<dbReference type="InParanoid" id="G0V5K1"/>
<dbReference type="GO" id="GO:0000752">
    <property type="term" value="P:agglutination involved in conjugation with cellular fusion"/>
    <property type="evidence" value="ECO:0007669"/>
    <property type="project" value="EnsemblFungi"/>
</dbReference>
<dbReference type="OrthoDB" id="4069335at2759"/>
<dbReference type="KEGG" id="ncs:NCAS_0A01800"/>
<dbReference type="InterPro" id="IPR014404">
    <property type="entry name" value="Aga2"/>
</dbReference>
<organism evidence="2 3">
    <name type="scientific">Naumovozyma castellii</name>
    <name type="common">Yeast</name>
    <name type="synonym">Saccharomyces castellii</name>
    <dbReference type="NCBI Taxonomy" id="27288"/>
    <lineage>
        <taxon>Eukaryota</taxon>
        <taxon>Fungi</taxon>
        <taxon>Dikarya</taxon>
        <taxon>Ascomycota</taxon>
        <taxon>Saccharomycotina</taxon>
        <taxon>Saccharomycetes</taxon>
        <taxon>Saccharomycetales</taxon>
        <taxon>Saccharomycetaceae</taxon>
        <taxon>Naumovozyma</taxon>
    </lineage>
</organism>
<reference key="2">
    <citation type="submission" date="2011-08" db="EMBL/GenBank/DDBJ databases">
        <title>Genome sequence of Naumovozyma castellii.</title>
        <authorList>
            <person name="Gordon J.L."/>
            <person name="Armisen D."/>
            <person name="Proux-Wera E."/>
            <person name="OhEigeartaigh S.S."/>
            <person name="Byrne K.P."/>
            <person name="Wolfe K.H."/>
        </authorList>
    </citation>
    <scope>NUCLEOTIDE SEQUENCE</scope>
    <source>
        <strain>Type strain:CBS 4309</strain>
    </source>
</reference>
<dbReference type="RefSeq" id="XP_003673130.1">
    <property type="nucleotide sequence ID" value="XM_003673082.1"/>
</dbReference>
<evidence type="ECO:0000256" key="1">
    <source>
        <dbReference type="SAM" id="SignalP"/>
    </source>
</evidence>
<dbReference type="EMBL" id="HE576752">
    <property type="protein sequence ID" value="CCC66738.1"/>
    <property type="molecule type" value="Genomic_DNA"/>
</dbReference>
<evidence type="ECO:0000313" key="2">
    <source>
        <dbReference type="EMBL" id="CCC66738.1"/>
    </source>
</evidence>
<sequence length="88" mass="9263">MQFSNILSIITLAAAPIFAQQVSVSCETVPTGGTVEATPYSVSSANDLHNGVPMVAVIEYYKSITYVSDCNPSTITTATASIETQVFV</sequence>
<dbReference type="FunCoup" id="G0V5K1">
    <property type="interactions" value="91"/>
</dbReference>
<keyword evidence="1" id="KW-0732">Signal</keyword>
<dbReference type="STRING" id="1064592.G0V5K1"/>
<dbReference type="GO" id="GO:0009277">
    <property type="term" value="C:fungal-type cell wall"/>
    <property type="evidence" value="ECO:0007669"/>
    <property type="project" value="EnsemblFungi"/>
</dbReference>
<keyword evidence="3" id="KW-1185">Reference proteome</keyword>
<dbReference type="AlphaFoldDB" id="G0V5K1"/>
<reference evidence="2 3" key="1">
    <citation type="journal article" date="2011" name="Proc. Natl. Acad. Sci. U.S.A.">
        <title>Evolutionary erosion of yeast sex chromosomes by mating-type switching accidents.</title>
        <authorList>
            <person name="Gordon J.L."/>
            <person name="Armisen D."/>
            <person name="Proux-Wera E."/>
            <person name="Oheigeartaigh S.S."/>
            <person name="Byrne K.P."/>
            <person name="Wolfe K.H."/>
        </authorList>
    </citation>
    <scope>NUCLEOTIDE SEQUENCE [LARGE SCALE GENOMIC DNA]</scope>
    <source>
        <strain evidence="3">ATCC 76901 / BCRC 22586 / CBS 4309 / NBRC 1992 / NRRL Y-12630</strain>
    </source>
</reference>
<gene>
    <name evidence="2" type="primary">NCAS0A01800</name>
    <name evidence="2" type="ordered locus">NCAS_0A01800</name>
</gene>
<dbReference type="Proteomes" id="UP000001640">
    <property type="component" value="Chromosome 1"/>
</dbReference>
<feature type="signal peptide" evidence="1">
    <location>
        <begin position="1"/>
        <end position="19"/>
    </location>
</feature>
<feature type="chain" id="PRO_5003410589" evidence="1">
    <location>
        <begin position="20"/>
        <end position="88"/>
    </location>
</feature>
<protein>
    <submittedName>
        <fullName evidence="2">Uncharacterized protein</fullName>
    </submittedName>
</protein>
<evidence type="ECO:0000313" key="3">
    <source>
        <dbReference type="Proteomes" id="UP000001640"/>
    </source>
</evidence>
<dbReference type="Pfam" id="PF17366">
    <property type="entry name" value="AGA2"/>
    <property type="match status" value="1"/>
</dbReference>
<proteinExistence type="predicted"/>
<dbReference type="GO" id="GO:0050839">
    <property type="term" value="F:cell adhesion molecule binding"/>
    <property type="evidence" value="ECO:0007669"/>
    <property type="project" value="EnsemblFungi"/>
</dbReference>
<dbReference type="GeneID" id="96900228"/>
<accession>G0V5K1</accession>
<name>G0V5K1_NAUCA</name>
<dbReference type="HOGENOM" id="CLU_189322_0_0_1"/>
<dbReference type="OMA" id="MVAVIEY"/>